<dbReference type="SUPFAM" id="SSF48371">
    <property type="entry name" value="ARM repeat"/>
    <property type="match status" value="1"/>
</dbReference>
<dbReference type="RefSeq" id="WP_126724130.1">
    <property type="nucleotide sequence ID" value="NZ_RYZH01000006.1"/>
</dbReference>
<dbReference type="Pfam" id="PF13646">
    <property type="entry name" value="HEAT_2"/>
    <property type="match status" value="1"/>
</dbReference>
<evidence type="ECO:0008006" key="4">
    <source>
        <dbReference type="Google" id="ProtNLM"/>
    </source>
</evidence>
<comment type="caution">
    <text evidence="2">The sequence shown here is derived from an EMBL/GenBank/DDBJ whole genome shotgun (WGS) entry which is preliminary data.</text>
</comment>
<proteinExistence type="predicted"/>
<dbReference type="OrthoDB" id="262255at2"/>
<organism evidence="2 3">
    <name type="scientific">Tautonia sociabilis</name>
    <dbReference type="NCBI Taxonomy" id="2080755"/>
    <lineage>
        <taxon>Bacteria</taxon>
        <taxon>Pseudomonadati</taxon>
        <taxon>Planctomycetota</taxon>
        <taxon>Planctomycetia</taxon>
        <taxon>Isosphaerales</taxon>
        <taxon>Isosphaeraceae</taxon>
        <taxon>Tautonia</taxon>
    </lineage>
</organism>
<feature type="region of interest" description="Disordered" evidence="1">
    <location>
        <begin position="34"/>
        <end position="67"/>
    </location>
</feature>
<dbReference type="InterPro" id="IPR011989">
    <property type="entry name" value="ARM-like"/>
</dbReference>
<accession>A0A432MNP9</accession>
<dbReference type="InterPro" id="IPR004155">
    <property type="entry name" value="PBS_lyase_HEAT"/>
</dbReference>
<dbReference type="InterPro" id="IPR016024">
    <property type="entry name" value="ARM-type_fold"/>
</dbReference>
<dbReference type="PANTHER" id="PTHR12697">
    <property type="entry name" value="PBS LYASE HEAT-LIKE PROTEIN"/>
    <property type="match status" value="1"/>
</dbReference>
<dbReference type="PANTHER" id="PTHR12697:SF5">
    <property type="entry name" value="DEOXYHYPUSINE HYDROXYLASE"/>
    <property type="match status" value="1"/>
</dbReference>
<dbReference type="AlphaFoldDB" id="A0A432MNP9"/>
<gene>
    <name evidence="2" type="ORF">TsocGM_04520</name>
</gene>
<reference evidence="2 3" key="2">
    <citation type="submission" date="2019-01" db="EMBL/GenBank/DDBJ databases">
        <title>Tautonia sociabilis, a novel thermotolerant planctomycete of Isosphaeraceae family, isolated from a 4000 m deep subterranean habitat.</title>
        <authorList>
            <person name="Kovaleva O.L."/>
            <person name="Elcheninov A.G."/>
            <person name="Van Heerden E."/>
            <person name="Toshchakov S.V."/>
            <person name="Novikov A."/>
            <person name="Bonch-Osmolovskaya E.A."/>
            <person name="Kublanov I.V."/>
        </authorList>
    </citation>
    <scope>NUCLEOTIDE SEQUENCE [LARGE SCALE GENOMIC DNA]</scope>
    <source>
        <strain evidence="2 3">GM2012</strain>
    </source>
</reference>
<reference evidence="2 3" key="1">
    <citation type="submission" date="2018-12" db="EMBL/GenBank/DDBJ databases">
        <authorList>
            <person name="Toschakov S.V."/>
        </authorList>
    </citation>
    <scope>NUCLEOTIDE SEQUENCE [LARGE SCALE GENOMIC DNA]</scope>
    <source>
        <strain evidence="2 3">GM2012</strain>
    </source>
</reference>
<protein>
    <recommendedName>
        <fullName evidence="4">HEAT repeat domain-containing protein</fullName>
    </recommendedName>
</protein>
<evidence type="ECO:0000313" key="2">
    <source>
        <dbReference type="EMBL" id="RUL88879.1"/>
    </source>
</evidence>
<dbReference type="Gene3D" id="1.25.10.10">
    <property type="entry name" value="Leucine-rich Repeat Variant"/>
    <property type="match status" value="2"/>
</dbReference>
<sequence length="408" mass="42905">MPLGRGARMGLGIVGVVGLVLAAGLAVMMAPSGPTGAGPEGAQEGVTTTSSSPDEAGEAAGREGRASRLAVGDTEALAQAEALVAPDTGDEGAGTVPLVGMTDDELDAWLGDLAGLGAGFSRFGPVDRSKVVAMVGWALDRLAVEPAPERWPEALTPSAELLTVGLADASPAVRAVAAEVLGRCWSWQPGKTTWPDDDRRIASWKNRLHTPLVALLDDPEPGVRLAAVLALGKLPIDAMAEPAISRLHDDVAAVRIQVLNSFAPRPDVLTEDAILPMLYDPETAVALAAQIVLRARGLDEELIGLAKLLYHPRAELRASAVPLIEGRDDIDPVLWLLRLSRDEDESVRSKALEALGHRASPDARRRLAEMADSDPSLEIREAARRTLDGMTADLPPLPESSGVMIRAN</sequence>
<name>A0A432MNP9_9BACT</name>
<evidence type="ECO:0000313" key="3">
    <source>
        <dbReference type="Proteomes" id="UP000280296"/>
    </source>
</evidence>
<dbReference type="Proteomes" id="UP000280296">
    <property type="component" value="Unassembled WGS sequence"/>
</dbReference>
<dbReference type="GO" id="GO:0016491">
    <property type="term" value="F:oxidoreductase activity"/>
    <property type="evidence" value="ECO:0007669"/>
    <property type="project" value="TreeGrafter"/>
</dbReference>
<dbReference type="EMBL" id="RYZH01000006">
    <property type="protein sequence ID" value="RUL88879.1"/>
    <property type="molecule type" value="Genomic_DNA"/>
</dbReference>
<evidence type="ECO:0000256" key="1">
    <source>
        <dbReference type="SAM" id="MobiDB-lite"/>
    </source>
</evidence>
<dbReference type="SMART" id="SM00567">
    <property type="entry name" value="EZ_HEAT"/>
    <property type="match status" value="2"/>
</dbReference>
<keyword evidence="3" id="KW-1185">Reference proteome</keyword>